<dbReference type="InterPro" id="IPR056551">
    <property type="entry name" value="Beta-prop_NOL10_N"/>
</dbReference>
<keyword evidence="5" id="KW-0539">Nucleus</keyword>
<dbReference type="Gene3D" id="2.130.10.10">
    <property type="entry name" value="YVTN repeat-like/Quinoprotein amine dehydrogenase"/>
    <property type="match status" value="1"/>
</dbReference>
<gene>
    <name evidence="10" type="ORF">I302_09208</name>
    <name evidence="11" type="ORF">I302_104721</name>
</gene>
<keyword evidence="3" id="KW-0853">WD repeat</keyword>
<reference evidence="11" key="4">
    <citation type="submission" date="2024-02" db="EMBL/GenBank/DDBJ databases">
        <title>Comparative genomics of Cryptococcus and Kwoniella reveals pathogenesis evolution and contrasting modes of karyotype evolution via chromosome fusion or intercentromeric recombination.</title>
        <authorList>
            <person name="Coelho M.A."/>
            <person name="David-Palma M."/>
            <person name="Shea T."/>
            <person name="Bowers K."/>
            <person name="McGinley-Smith S."/>
            <person name="Mohammad A.W."/>
            <person name="Gnirke A."/>
            <person name="Yurkov A.M."/>
            <person name="Nowrousian M."/>
            <person name="Sun S."/>
            <person name="Cuomo C.A."/>
            <person name="Heitman J."/>
        </authorList>
    </citation>
    <scope>NUCLEOTIDE SEQUENCE</scope>
    <source>
        <strain evidence="11">CBS 10118</strain>
    </source>
</reference>
<feature type="region of interest" description="Disordered" evidence="6">
    <location>
        <begin position="1"/>
        <end position="20"/>
    </location>
</feature>
<dbReference type="EMBL" id="KV700382">
    <property type="protein sequence ID" value="OCF21529.1"/>
    <property type="molecule type" value="Genomic_DNA"/>
</dbReference>
<dbReference type="InterPro" id="IPR012580">
    <property type="entry name" value="NUC153"/>
</dbReference>
<dbReference type="GO" id="GO:0030686">
    <property type="term" value="C:90S preribosome"/>
    <property type="evidence" value="ECO:0007669"/>
    <property type="project" value="TreeGrafter"/>
</dbReference>
<dbReference type="SUPFAM" id="SSF50978">
    <property type="entry name" value="WD40 repeat-like"/>
    <property type="match status" value="1"/>
</dbReference>
<feature type="compositionally biased region" description="Acidic residues" evidence="6">
    <location>
        <begin position="599"/>
        <end position="624"/>
    </location>
</feature>
<dbReference type="GO" id="GO:0032040">
    <property type="term" value="C:small-subunit processome"/>
    <property type="evidence" value="ECO:0007669"/>
    <property type="project" value="TreeGrafter"/>
</dbReference>
<reference evidence="10" key="1">
    <citation type="submission" date="2013-07" db="EMBL/GenBank/DDBJ databases">
        <title>The Genome Sequence of Cryptococcus bestiolae CBS10118.</title>
        <authorList>
            <consortium name="The Broad Institute Genome Sequencing Platform"/>
            <person name="Cuomo C."/>
            <person name="Litvintseva A."/>
            <person name="Chen Y."/>
            <person name="Heitman J."/>
            <person name="Sun S."/>
            <person name="Springer D."/>
            <person name="Dromer F."/>
            <person name="Young S.K."/>
            <person name="Zeng Q."/>
            <person name="Gargeya S."/>
            <person name="Fitzgerald M."/>
            <person name="Abouelleil A."/>
            <person name="Alvarado L."/>
            <person name="Berlin A.M."/>
            <person name="Chapman S.B."/>
            <person name="Dewar J."/>
            <person name="Goldberg J."/>
            <person name="Griggs A."/>
            <person name="Gujja S."/>
            <person name="Hansen M."/>
            <person name="Howarth C."/>
            <person name="Imamovic A."/>
            <person name="Larimer J."/>
            <person name="McCowan C."/>
            <person name="Murphy C."/>
            <person name="Pearson M."/>
            <person name="Priest M."/>
            <person name="Roberts A."/>
            <person name="Saif S."/>
            <person name="Shea T."/>
            <person name="Sykes S."/>
            <person name="Wortman J."/>
            <person name="Nusbaum C."/>
            <person name="Birren B."/>
        </authorList>
    </citation>
    <scope>NUCLEOTIDE SEQUENCE [LARGE SCALE GENOMIC DNA]</scope>
    <source>
        <strain evidence="10">CBS 10118</strain>
    </source>
</reference>
<dbReference type="PANTHER" id="PTHR14927:SF0">
    <property type="entry name" value="NUCLEOLAR PROTEIN 10"/>
    <property type="match status" value="1"/>
</dbReference>
<feature type="compositionally biased region" description="Acidic residues" evidence="6">
    <location>
        <begin position="554"/>
        <end position="564"/>
    </location>
</feature>
<evidence type="ECO:0000259" key="7">
    <source>
        <dbReference type="Pfam" id="PF08159"/>
    </source>
</evidence>
<feature type="domain" description="NUC153" evidence="7">
    <location>
        <begin position="546"/>
        <end position="573"/>
    </location>
</feature>
<accession>A0A1B9FRX9</accession>
<evidence type="ECO:0000259" key="8">
    <source>
        <dbReference type="Pfam" id="PF23097"/>
    </source>
</evidence>
<evidence type="ECO:0000256" key="6">
    <source>
        <dbReference type="SAM" id="MobiDB-lite"/>
    </source>
</evidence>
<comment type="similarity">
    <text evidence="2">Belongs to the WD repeat NOL10/ENP2 family.</text>
</comment>
<evidence type="ECO:0000313" key="10">
    <source>
        <dbReference type="EMBL" id="OCF21529.1"/>
    </source>
</evidence>
<feature type="compositionally biased region" description="Low complexity" evidence="6">
    <location>
        <begin position="568"/>
        <end position="578"/>
    </location>
</feature>
<protein>
    <submittedName>
        <fullName evidence="10">Ribosome biogenesis protein ENP2</fullName>
    </submittedName>
</protein>
<dbReference type="VEuPathDB" id="FungiDB:I302_09208"/>
<comment type="subcellular location">
    <subcellularLocation>
        <location evidence="1">Nucleus</location>
        <location evidence="1">Nucleolus</location>
    </subcellularLocation>
</comment>
<feature type="compositionally biased region" description="Basic and acidic residues" evidence="6">
    <location>
        <begin position="629"/>
        <end position="640"/>
    </location>
</feature>
<organism evidence="10">
    <name type="scientific">Kwoniella bestiolae CBS 10118</name>
    <dbReference type="NCBI Taxonomy" id="1296100"/>
    <lineage>
        <taxon>Eukaryota</taxon>
        <taxon>Fungi</taxon>
        <taxon>Dikarya</taxon>
        <taxon>Basidiomycota</taxon>
        <taxon>Agaricomycotina</taxon>
        <taxon>Tremellomycetes</taxon>
        <taxon>Tremellales</taxon>
        <taxon>Cryptococcaceae</taxon>
        <taxon>Kwoniella</taxon>
    </lineage>
</organism>
<name>A0A1B9FRX9_9TREE</name>
<evidence type="ECO:0000313" key="11">
    <source>
        <dbReference type="EMBL" id="WVW82710.1"/>
    </source>
</evidence>
<dbReference type="Pfam" id="PF23097">
    <property type="entry name" value="NOL10_2nd"/>
    <property type="match status" value="1"/>
</dbReference>
<evidence type="ECO:0000256" key="3">
    <source>
        <dbReference type="ARBA" id="ARBA00022574"/>
    </source>
</evidence>
<dbReference type="InterPro" id="IPR056550">
    <property type="entry name" value="NOL10_2nd"/>
</dbReference>
<reference evidence="10" key="3">
    <citation type="submission" date="2016-07" db="EMBL/GenBank/DDBJ databases">
        <title>Evolution of pathogenesis and genome organization in the Tremellales.</title>
        <authorList>
            <person name="Cuomo C."/>
            <person name="Litvintseva A."/>
            <person name="Heitman J."/>
            <person name="Chen Y."/>
            <person name="Sun S."/>
            <person name="Springer D."/>
            <person name="Dromer F."/>
            <person name="Young S."/>
            <person name="Zeng Q."/>
            <person name="Chapman S."/>
            <person name="Gujja S."/>
            <person name="Saif S."/>
            <person name="Birren B."/>
        </authorList>
    </citation>
    <scope>NUCLEOTIDE SEQUENCE</scope>
    <source>
        <strain evidence="10">CBS 10118</strain>
    </source>
</reference>
<dbReference type="Pfam" id="PF23098">
    <property type="entry name" value="Beta-prop_NOL10_N"/>
    <property type="match status" value="1"/>
</dbReference>
<feature type="region of interest" description="Disordered" evidence="6">
    <location>
        <begin position="507"/>
        <end position="780"/>
    </location>
</feature>
<reference evidence="11" key="2">
    <citation type="submission" date="2013-07" db="EMBL/GenBank/DDBJ databases">
        <authorList>
            <consortium name="The Broad Institute Genome Sequencing Platform"/>
            <person name="Cuomo C."/>
            <person name="Litvintseva A."/>
            <person name="Chen Y."/>
            <person name="Heitman J."/>
            <person name="Sun S."/>
            <person name="Springer D."/>
            <person name="Dromer F."/>
            <person name="Young S.K."/>
            <person name="Zeng Q."/>
            <person name="Gargeya S."/>
            <person name="Fitzgerald M."/>
            <person name="Abouelleil A."/>
            <person name="Alvarado L."/>
            <person name="Berlin A.M."/>
            <person name="Chapman S.B."/>
            <person name="Dewar J."/>
            <person name="Goldberg J."/>
            <person name="Griggs A."/>
            <person name="Gujja S."/>
            <person name="Hansen M."/>
            <person name="Howarth C."/>
            <person name="Imamovic A."/>
            <person name="Larimer J."/>
            <person name="McCowan C."/>
            <person name="Murphy C."/>
            <person name="Pearson M."/>
            <person name="Priest M."/>
            <person name="Roberts A."/>
            <person name="Saif S."/>
            <person name="Shea T."/>
            <person name="Sykes S."/>
            <person name="Wortman J."/>
            <person name="Nusbaum C."/>
            <person name="Birren B."/>
        </authorList>
    </citation>
    <scope>NUCLEOTIDE SEQUENCE</scope>
    <source>
        <strain evidence="11">CBS 10118</strain>
    </source>
</reference>
<dbReference type="GeneID" id="30213607"/>
<keyword evidence="4" id="KW-0677">Repeat</keyword>
<dbReference type="InterPro" id="IPR036322">
    <property type="entry name" value="WD40_repeat_dom_sf"/>
</dbReference>
<feature type="domain" description="Nucleolar protein 10-like N-terminal" evidence="9">
    <location>
        <begin position="14"/>
        <end position="398"/>
    </location>
</feature>
<evidence type="ECO:0000256" key="2">
    <source>
        <dbReference type="ARBA" id="ARBA00005264"/>
    </source>
</evidence>
<dbReference type="PANTHER" id="PTHR14927">
    <property type="entry name" value="NUCLEOLAR PROTEIN 10"/>
    <property type="match status" value="1"/>
</dbReference>
<dbReference type="OrthoDB" id="273340at2759"/>
<evidence type="ECO:0000256" key="4">
    <source>
        <dbReference type="ARBA" id="ARBA00022737"/>
    </source>
</evidence>
<evidence type="ECO:0000313" key="12">
    <source>
        <dbReference type="Proteomes" id="UP000092730"/>
    </source>
</evidence>
<dbReference type="InterPro" id="IPR015943">
    <property type="entry name" value="WD40/YVTN_repeat-like_dom_sf"/>
</dbReference>
<sequence length="780" mass="86241">MSFPKVYTVNGPSSTSSTSLPSWVAVKTKAKGGKKRTKTQHTTSDLELIQDFTFPGSAIKIKTTQDGQHAIATGTYKPMIKVWDLENLTVKFERVTDAENVDFVILSSDWTKTLHLQRDRSLSLHTQGGLHHSLRLPIYGRSLAYHSPSADAIIGCTGTDLYRFNLEEGRFMSPITVAKNWGSDSRSDEVEGVNVVDVNPRHGLWSFGLDGGGGVIEFWDPRSRSALTRLSLPSTTLLPLQNFDTTASLIAQPIQKLSITALQSHPTDGLSMAVGTSTGHTLLYDLRSPTPFAIKDQGYGESIKKVDWLVGGGSQEDAGRVISADSKVIKVWDKSDPSNNHLSLHPPASMVDLHAVPQSGLLMVACDSPQLSSYYIPEIGPAPKWASFLDSVTEEMAEDYSGLGKSAYQDFKFVDRVELDTLGLTHLIGTPALKPYMHGYFLSLKLYTTARLIANPQSYAEYRDKVVNEKMRAKQESRIRARKDQPKVNKALAERIRKAEEREKLLAKKRKERSAAGFGGNEEGEEDDGEEEQEEEGGEEGGLLADPRFKEIFENPEFEVDEESREFALLNPATANNNAKRKTAVEEEEDESDRSSSGLEDDESEDEEEDEEEQSDSEESDDGDLQQYDPRRLKPTDPKRNLPFNQSQPRLVVGSSTSSSSKQQPTFGQRLKSTSSSKGGKVADDPSVLAMRKSADGGMEMSFIPSSKPRSGGRGSEDEDIQDEYSGGTRRKDRKVERFGAGLEKGVGEDDEQDEGEGRSGRTRRRHPGRSASKNAFRKR</sequence>
<dbReference type="KEGG" id="kbi:30213607"/>
<dbReference type="InterPro" id="IPR040382">
    <property type="entry name" value="NOL10/Enp2"/>
</dbReference>
<dbReference type="GO" id="GO:0000462">
    <property type="term" value="P:maturation of SSU-rRNA from tricistronic rRNA transcript (SSU-rRNA, 5.8S rRNA, LSU-rRNA)"/>
    <property type="evidence" value="ECO:0007669"/>
    <property type="project" value="TreeGrafter"/>
</dbReference>
<dbReference type="Proteomes" id="UP000092730">
    <property type="component" value="Chromosome 3"/>
</dbReference>
<keyword evidence="12" id="KW-1185">Reference proteome</keyword>
<evidence type="ECO:0000256" key="5">
    <source>
        <dbReference type="ARBA" id="ARBA00023242"/>
    </source>
</evidence>
<dbReference type="AlphaFoldDB" id="A0A1B9FRX9"/>
<dbReference type="Pfam" id="PF08159">
    <property type="entry name" value="NUC153"/>
    <property type="match status" value="1"/>
</dbReference>
<evidence type="ECO:0000259" key="9">
    <source>
        <dbReference type="Pfam" id="PF23098"/>
    </source>
</evidence>
<dbReference type="RefSeq" id="XP_019042599.1">
    <property type="nucleotide sequence ID" value="XM_019195776.1"/>
</dbReference>
<feature type="domain" description="Nucleolar protein 10-like second" evidence="8">
    <location>
        <begin position="408"/>
        <end position="455"/>
    </location>
</feature>
<proteinExistence type="inferred from homology"/>
<feature type="compositionally biased region" description="Acidic residues" evidence="6">
    <location>
        <begin position="522"/>
        <end position="539"/>
    </location>
</feature>
<evidence type="ECO:0000256" key="1">
    <source>
        <dbReference type="ARBA" id="ARBA00004604"/>
    </source>
</evidence>
<dbReference type="STRING" id="1296100.A0A1B9FRX9"/>
<feature type="compositionally biased region" description="Polar residues" evidence="6">
    <location>
        <begin position="662"/>
        <end position="678"/>
    </location>
</feature>
<dbReference type="EMBL" id="CP144543">
    <property type="protein sequence ID" value="WVW82710.1"/>
    <property type="molecule type" value="Genomic_DNA"/>
</dbReference>